<feature type="region of interest" description="Disordered" evidence="1">
    <location>
        <begin position="23"/>
        <end position="44"/>
    </location>
</feature>
<name>A0AB39QE96_9ACTN</name>
<dbReference type="RefSeq" id="WP_369220577.1">
    <property type="nucleotide sequence ID" value="NZ_CP163441.1"/>
</dbReference>
<evidence type="ECO:0000256" key="1">
    <source>
        <dbReference type="SAM" id="MobiDB-lite"/>
    </source>
</evidence>
<proteinExistence type="predicted"/>
<reference evidence="2" key="1">
    <citation type="submission" date="2024-07" db="EMBL/GenBank/DDBJ databases">
        <authorList>
            <person name="Yu S.T."/>
        </authorList>
    </citation>
    <scope>NUCLEOTIDE SEQUENCE</scope>
    <source>
        <strain evidence="2">R39</strain>
    </source>
</reference>
<dbReference type="AlphaFoldDB" id="A0AB39QE96"/>
<organism evidence="2">
    <name type="scientific">Streptomyces sp. R39</name>
    <dbReference type="NCBI Taxonomy" id="3238631"/>
    <lineage>
        <taxon>Bacteria</taxon>
        <taxon>Bacillati</taxon>
        <taxon>Actinomycetota</taxon>
        <taxon>Actinomycetes</taxon>
        <taxon>Kitasatosporales</taxon>
        <taxon>Streptomycetaceae</taxon>
        <taxon>Streptomyces</taxon>
    </lineage>
</organism>
<accession>A0AB39QE96</accession>
<evidence type="ECO:0000313" key="2">
    <source>
        <dbReference type="EMBL" id="XDQ40814.1"/>
    </source>
</evidence>
<gene>
    <name evidence="2" type="ORF">AB5J52_00070</name>
</gene>
<protein>
    <submittedName>
        <fullName evidence="2">Uncharacterized protein</fullName>
    </submittedName>
</protein>
<dbReference type="EMBL" id="CP163441">
    <property type="protein sequence ID" value="XDQ40814.1"/>
    <property type="molecule type" value="Genomic_DNA"/>
</dbReference>
<sequence length="258" mass="28595">MLKDRTRVPPHVADALHQINNWQKATSEPSPAVEPGSSLSGDDAKVPTLRVSSAAYQCFTHAVDHLHAVQALLFEAKVIHSYAPYSLLRAAVEAAGEAIWLLEPSSRQERIRRCLKRAYENVSKGKEFMDLADLQPSGRPHAERVQEIRDLATLHGLDPNGVCGRWSTQRQLKYVDEAVGGGNGNLAQNLWQICSGFAHGREWATLGLLERTVHSQVGNVVQVRLSSSTEVLLNMLSMTTLLTGKAKKLYDTRRTCHR</sequence>